<gene>
    <name evidence="2" type="ORF">HMPREF1015_01208</name>
</gene>
<protein>
    <submittedName>
        <fullName evidence="2">Uncharacterized protein</fullName>
    </submittedName>
</protein>
<comment type="caution">
    <text evidence="2">The sequence shown here is derived from an EMBL/GenBank/DDBJ whole genome shotgun (WGS) entry which is preliminary data.</text>
</comment>
<dbReference type="HOGENOM" id="CLU_3076935_0_0_9"/>
<keyword evidence="1" id="KW-0812">Transmembrane</keyword>
<feature type="transmembrane region" description="Helical" evidence="1">
    <location>
        <begin position="30"/>
        <end position="48"/>
    </location>
</feature>
<dbReference type="AlphaFoldDB" id="G9QHE9"/>
<dbReference type="Proteomes" id="UP000011747">
    <property type="component" value="Unassembled WGS sequence"/>
</dbReference>
<dbReference type="RefSeq" id="WP_003352615.1">
    <property type="nucleotide sequence ID" value="NZ_JH414740.1"/>
</dbReference>
<organism evidence="2 3">
    <name type="scientific">Bacillus smithii 7_3_47FAA</name>
    <dbReference type="NCBI Taxonomy" id="665952"/>
    <lineage>
        <taxon>Bacteria</taxon>
        <taxon>Bacillati</taxon>
        <taxon>Bacillota</taxon>
        <taxon>Bacilli</taxon>
        <taxon>Bacillales</taxon>
        <taxon>Bacillaceae</taxon>
        <taxon>Bacillus</taxon>
    </lineage>
</organism>
<reference evidence="2 3" key="1">
    <citation type="submission" date="2011-09" db="EMBL/GenBank/DDBJ databases">
        <title>The Genome Sequence of Bacillus smithii 7_3_47FAA.</title>
        <authorList>
            <consortium name="The Broad Institute Genome Sequencing Platform"/>
            <person name="Earl A."/>
            <person name="Ward D."/>
            <person name="Feldgarden M."/>
            <person name="Gevers D."/>
            <person name="Daigneault M."/>
            <person name="Strauss J."/>
            <person name="Allen-Vercoe E."/>
            <person name="Young S.K."/>
            <person name="Zeng Q."/>
            <person name="Gargeya S."/>
            <person name="Fitzgerald M."/>
            <person name="Haas B."/>
            <person name="Abouelleil A."/>
            <person name="Alvarado L."/>
            <person name="Arachchi H.M."/>
            <person name="Berlin A."/>
            <person name="Brown A."/>
            <person name="Chapman S.B."/>
            <person name="Chen Z."/>
            <person name="Dunbar C."/>
            <person name="Freedman E."/>
            <person name="Gearin G."/>
            <person name="Goldberg J."/>
            <person name="Griggs A."/>
            <person name="Gujja S."/>
            <person name="Heiman D."/>
            <person name="Howarth C."/>
            <person name="Larson L."/>
            <person name="Lui A."/>
            <person name="MacDonald P.J.P."/>
            <person name="Montmayeur A."/>
            <person name="Murphy C."/>
            <person name="Neiman D."/>
            <person name="Pearson M."/>
            <person name="Priest M."/>
            <person name="Roberts A."/>
            <person name="Saif S."/>
            <person name="Shea T."/>
            <person name="Shenoy N."/>
            <person name="Sisk P."/>
            <person name="Stolte C."/>
            <person name="Sykes S."/>
            <person name="Wortman J."/>
            <person name="Nusbaum C."/>
            <person name="Birren B."/>
        </authorList>
    </citation>
    <scope>NUCLEOTIDE SEQUENCE [LARGE SCALE GENOMIC DNA]</scope>
    <source>
        <strain evidence="2 3">7_3_47FAA</strain>
    </source>
</reference>
<name>G9QHE9_9BACI</name>
<dbReference type="GeneID" id="87583392"/>
<accession>G9QHE9</accession>
<evidence type="ECO:0000313" key="3">
    <source>
        <dbReference type="Proteomes" id="UP000011747"/>
    </source>
</evidence>
<proteinExistence type="predicted"/>
<feature type="transmembrane region" description="Helical" evidence="1">
    <location>
        <begin position="7"/>
        <end position="24"/>
    </location>
</feature>
<dbReference type="EMBL" id="ACWF01000013">
    <property type="protein sequence ID" value="EHL79420.1"/>
    <property type="molecule type" value="Genomic_DNA"/>
</dbReference>
<keyword evidence="1" id="KW-0472">Membrane</keyword>
<dbReference type="PATRIC" id="fig|665952.3.peg.341"/>
<keyword evidence="3" id="KW-1185">Reference proteome</keyword>
<keyword evidence="1" id="KW-1133">Transmembrane helix</keyword>
<sequence length="52" mass="5944">MNKNTLSQISFVLSGISVLIFGIIKRQGLTAWGLFVLFFVIAILLRNYDKKR</sequence>
<evidence type="ECO:0000256" key="1">
    <source>
        <dbReference type="SAM" id="Phobius"/>
    </source>
</evidence>
<evidence type="ECO:0000313" key="2">
    <source>
        <dbReference type="EMBL" id="EHL79420.1"/>
    </source>
</evidence>